<organism evidence="2 3">
    <name type="scientific">Sphingoaurantiacus capsulatus</name>
    <dbReference type="NCBI Taxonomy" id="1771310"/>
    <lineage>
        <taxon>Bacteria</taxon>
        <taxon>Pseudomonadati</taxon>
        <taxon>Pseudomonadota</taxon>
        <taxon>Alphaproteobacteria</taxon>
        <taxon>Sphingomonadales</taxon>
        <taxon>Sphingosinicellaceae</taxon>
        <taxon>Sphingoaurantiacus</taxon>
    </lineage>
</organism>
<protein>
    <submittedName>
        <fullName evidence="2">DUF1801 domain-containing protein</fullName>
    </submittedName>
</protein>
<gene>
    <name evidence="2" type="ORF">ACFOMD_01790</name>
</gene>
<accession>A0ABV7X7W3</accession>
<reference evidence="3" key="1">
    <citation type="journal article" date="2019" name="Int. J. Syst. Evol. Microbiol.">
        <title>The Global Catalogue of Microorganisms (GCM) 10K type strain sequencing project: providing services to taxonomists for standard genome sequencing and annotation.</title>
        <authorList>
            <consortium name="The Broad Institute Genomics Platform"/>
            <consortium name="The Broad Institute Genome Sequencing Center for Infectious Disease"/>
            <person name="Wu L."/>
            <person name="Ma J."/>
        </authorList>
    </citation>
    <scope>NUCLEOTIDE SEQUENCE [LARGE SCALE GENOMIC DNA]</scope>
    <source>
        <strain evidence="3">KCTC 42644</strain>
    </source>
</reference>
<dbReference type="RefSeq" id="WP_380855892.1">
    <property type="nucleotide sequence ID" value="NZ_JBHRXV010000001.1"/>
</dbReference>
<evidence type="ECO:0000313" key="3">
    <source>
        <dbReference type="Proteomes" id="UP001595615"/>
    </source>
</evidence>
<evidence type="ECO:0000313" key="2">
    <source>
        <dbReference type="EMBL" id="MFC3711283.1"/>
    </source>
</evidence>
<name>A0ABV7X7W3_9SPHN</name>
<feature type="domain" description="YdhG-like" evidence="1">
    <location>
        <begin position="19"/>
        <end position="120"/>
    </location>
</feature>
<dbReference type="Proteomes" id="UP001595615">
    <property type="component" value="Unassembled WGS sequence"/>
</dbReference>
<dbReference type="EMBL" id="JBHRXV010000001">
    <property type="protein sequence ID" value="MFC3711283.1"/>
    <property type="molecule type" value="Genomic_DNA"/>
</dbReference>
<sequence length="123" mass="12839">MTDSPAVVAWLTPLAPELRAAIDTLRAAVAAASPALVETIKWNAPSFALDGEDRATLNLGPKGSLRLILHRGARAPAGFSFDDPGGLAKWPSPDRGVLSFRDGADVAAKAPAVTDLVLRWLSA</sequence>
<keyword evidence="3" id="KW-1185">Reference proteome</keyword>
<evidence type="ECO:0000259" key="1">
    <source>
        <dbReference type="Pfam" id="PF08818"/>
    </source>
</evidence>
<dbReference type="Gene3D" id="3.90.1150.200">
    <property type="match status" value="1"/>
</dbReference>
<dbReference type="SUPFAM" id="SSF159888">
    <property type="entry name" value="YdhG-like"/>
    <property type="match status" value="1"/>
</dbReference>
<dbReference type="Pfam" id="PF08818">
    <property type="entry name" value="DUF1801"/>
    <property type="match status" value="1"/>
</dbReference>
<comment type="caution">
    <text evidence="2">The sequence shown here is derived from an EMBL/GenBank/DDBJ whole genome shotgun (WGS) entry which is preliminary data.</text>
</comment>
<dbReference type="InterPro" id="IPR014922">
    <property type="entry name" value="YdhG-like"/>
</dbReference>
<proteinExistence type="predicted"/>